<dbReference type="PANTHER" id="PTHR36509">
    <property type="entry name" value="BLL3101 PROTEIN"/>
    <property type="match status" value="1"/>
</dbReference>
<keyword evidence="5" id="KW-1185">Reference proteome</keyword>
<dbReference type="Pfam" id="PF06742">
    <property type="entry name" value="DUF1214"/>
    <property type="match status" value="1"/>
</dbReference>
<evidence type="ECO:0000313" key="4">
    <source>
        <dbReference type="EMBL" id="KAF1989741.1"/>
    </source>
</evidence>
<gene>
    <name evidence="4" type="ORF">K402DRAFT_349836</name>
</gene>
<dbReference type="Gene3D" id="2.60.40.1610">
    <property type="entry name" value="Domain of unknown function DUF1254"/>
    <property type="match status" value="1"/>
</dbReference>
<feature type="domain" description="DUF1254" evidence="3">
    <location>
        <begin position="60"/>
        <end position="191"/>
    </location>
</feature>
<keyword evidence="1" id="KW-0732">Signal</keyword>
<reference evidence="4" key="1">
    <citation type="journal article" date="2020" name="Stud. Mycol.">
        <title>101 Dothideomycetes genomes: a test case for predicting lifestyles and emergence of pathogens.</title>
        <authorList>
            <person name="Haridas S."/>
            <person name="Albert R."/>
            <person name="Binder M."/>
            <person name="Bloem J."/>
            <person name="Labutti K."/>
            <person name="Salamov A."/>
            <person name="Andreopoulos B."/>
            <person name="Baker S."/>
            <person name="Barry K."/>
            <person name="Bills G."/>
            <person name="Bluhm B."/>
            <person name="Cannon C."/>
            <person name="Castanera R."/>
            <person name="Culley D."/>
            <person name="Daum C."/>
            <person name="Ezra D."/>
            <person name="Gonzalez J."/>
            <person name="Henrissat B."/>
            <person name="Kuo A."/>
            <person name="Liang C."/>
            <person name="Lipzen A."/>
            <person name="Lutzoni F."/>
            <person name="Magnuson J."/>
            <person name="Mondo S."/>
            <person name="Nolan M."/>
            <person name="Ohm R."/>
            <person name="Pangilinan J."/>
            <person name="Park H.-J."/>
            <person name="Ramirez L."/>
            <person name="Alfaro M."/>
            <person name="Sun H."/>
            <person name="Tritt A."/>
            <person name="Yoshinaga Y."/>
            <person name="Zwiers L.-H."/>
            <person name="Turgeon B."/>
            <person name="Goodwin S."/>
            <person name="Spatafora J."/>
            <person name="Crous P."/>
            <person name="Grigoriev I."/>
        </authorList>
    </citation>
    <scope>NUCLEOTIDE SEQUENCE</scope>
    <source>
        <strain evidence="4">CBS 113979</strain>
    </source>
</reference>
<dbReference type="OrthoDB" id="2018906at2759"/>
<dbReference type="InterPro" id="IPR037049">
    <property type="entry name" value="DUF1214_C_sf"/>
</dbReference>
<organism evidence="4 5">
    <name type="scientific">Aulographum hederae CBS 113979</name>
    <dbReference type="NCBI Taxonomy" id="1176131"/>
    <lineage>
        <taxon>Eukaryota</taxon>
        <taxon>Fungi</taxon>
        <taxon>Dikarya</taxon>
        <taxon>Ascomycota</taxon>
        <taxon>Pezizomycotina</taxon>
        <taxon>Dothideomycetes</taxon>
        <taxon>Pleosporomycetidae</taxon>
        <taxon>Aulographales</taxon>
        <taxon>Aulographaceae</taxon>
    </lineage>
</organism>
<protein>
    <recommendedName>
        <fullName evidence="6">DUF1254-domain-containing protein</fullName>
    </recommendedName>
</protein>
<dbReference type="Pfam" id="PF06863">
    <property type="entry name" value="DUF1254"/>
    <property type="match status" value="1"/>
</dbReference>
<evidence type="ECO:0000313" key="5">
    <source>
        <dbReference type="Proteomes" id="UP000800041"/>
    </source>
</evidence>
<evidence type="ECO:0000259" key="3">
    <source>
        <dbReference type="Pfam" id="PF06863"/>
    </source>
</evidence>
<dbReference type="AlphaFoldDB" id="A0A6G1H960"/>
<dbReference type="SUPFAM" id="SSF160935">
    <property type="entry name" value="VPA0735-like"/>
    <property type="match status" value="1"/>
</dbReference>
<evidence type="ECO:0008006" key="6">
    <source>
        <dbReference type="Google" id="ProtNLM"/>
    </source>
</evidence>
<name>A0A6G1H960_9PEZI</name>
<dbReference type="InterPro" id="IPR010621">
    <property type="entry name" value="DUF1214"/>
</dbReference>
<feature type="domain" description="DUF1214" evidence="2">
    <location>
        <begin position="337"/>
        <end position="444"/>
    </location>
</feature>
<dbReference type="InterPro" id="IPR010679">
    <property type="entry name" value="DUF1254"/>
</dbReference>
<feature type="signal peptide" evidence="1">
    <location>
        <begin position="1"/>
        <end position="20"/>
    </location>
</feature>
<evidence type="ECO:0000256" key="1">
    <source>
        <dbReference type="SAM" id="SignalP"/>
    </source>
</evidence>
<dbReference type="Proteomes" id="UP000800041">
    <property type="component" value="Unassembled WGS sequence"/>
</dbReference>
<dbReference type="PANTHER" id="PTHR36509:SF2">
    <property type="entry name" value="BLL3101 PROTEIN"/>
    <property type="match status" value="1"/>
</dbReference>
<feature type="chain" id="PRO_5026217474" description="DUF1254-domain-containing protein" evidence="1">
    <location>
        <begin position="21"/>
        <end position="465"/>
    </location>
</feature>
<accession>A0A6G1H960</accession>
<evidence type="ECO:0000259" key="2">
    <source>
        <dbReference type="Pfam" id="PF06742"/>
    </source>
</evidence>
<proteinExistence type="predicted"/>
<dbReference type="InterPro" id="IPR037050">
    <property type="entry name" value="DUF1254_sf"/>
</dbReference>
<sequence>MHQSSIMSILPILLVPFVMAQTASFRSENATAATEYALQYGFSLTAWAQLSVPLIAFAGVNTLFANTNLANASQTEVVFPNADTLYSTAAFDLTRDDLTVTVPEVDPGRYWSVSVYDPFGSNFAVFGSIEGSSAGDYTLSWKPPQNRSSSAVAGNSINSPVAYGIILIRILVKDNGTDLTHVRQLIESCTLTEVGIPEPHEGVPPLSLLTFANLSSTDAPDAILELTARTQKACPPFGMNDTASVIAELMVAGIYDGLYHMVSGVDVAAAADKALATIDAFPETGFKSLSGNWETTTVQGLYGANFVARAYIADTAYLALVDTQVIYPLYTEGNFSLSDGEAYLYTFSSKPPLGTTGWWSLTMYNETGYLVDNPINVFSVGDRSNSTYPDGSPVYGFNSTSDESFEILVQPATVPPPSNWAQNWLPSPEHGEMFSVSLRFYSPTAAITDGSWLYPVVSKVPAITA</sequence>
<dbReference type="Gene3D" id="2.60.120.600">
    <property type="entry name" value="Domain of unknown function DUF1214, C-terminal domain"/>
    <property type="match status" value="1"/>
</dbReference>
<dbReference type="EMBL" id="ML977144">
    <property type="protein sequence ID" value="KAF1989741.1"/>
    <property type="molecule type" value="Genomic_DNA"/>
</dbReference>